<keyword evidence="7" id="KW-0732">Signal</keyword>
<feature type="transmembrane region" description="Helical" evidence="6">
    <location>
        <begin position="616"/>
        <end position="634"/>
    </location>
</feature>
<evidence type="ECO:0000256" key="2">
    <source>
        <dbReference type="ARBA" id="ARBA00022475"/>
    </source>
</evidence>
<evidence type="ECO:0000259" key="8">
    <source>
        <dbReference type="PROSITE" id="PS50156"/>
    </source>
</evidence>
<keyword evidence="5 6" id="KW-0472">Membrane</keyword>
<feature type="signal peptide" evidence="7">
    <location>
        <begin position="1"/>
        <end position="20"/>
    </location>
</feature>
<feature type="transmembrane region" description="Helical" evidence="6">
    <location>
        <begin position="667"/>
        <end position="686"/>
    </location>
</feature>
<feature type="transmembrane region" description="Helical" evidence="6">
    <location>
        <begin position="641"/>
        <end position="661"/>
    </location>
</feature>
<evidence type="ECO:0000313" key="9">
    <source>
        <dbReference type="EMBL" id="UTI66177.1"/>
    </source>
</evidence>
<dbReference type="PANTHER" id="PTHR33406:SF13">
    <property type="entry name" value="MEMBRANE PROTEIN YDFJ"/>
    <property type="match status" value="1"/>
</dbReference>
<dbReference type="InterPro" id="IPR000731">
    <property type="entry name" value="SSD"/>
</dbReference>
<evidence type="ECO:0000256" key="7">
    <source>
        <dbReference type="SAM" id="SignalP"/>
    </source>
</evidence>
<feature type="transmembrane region" description="Helical" evidence="6">
    <location>
        <begin position="743"/>
        <end position="769"/>
    </location>
</feature>
<feature type="domain" description="SSD" evidence="8">
    <location>
        <begin position="315"/>
        <end position="405"/>
    </location>
</feature>
<feature type="transmembrane region" description="Helical" evidence="6">
    <location>
        <begin position="427"/>
        <end position="447"/>
    </location>
</feature>
<protein>
    <submittedName>
        <fullName evidence="9">MMPL family transporter</fullName>
    </submittedName>
</protein>
<dbReference type="RefSeq" id="WP_254572852.1">
    <property type="nucleotide sequence ID" value="NZ_CP098502.1"/>
</dbReference>
<evidence type="ECO:0000256" key="3">
    <source>
        <dbReference type="ARBA" id="ARBA00022692"/>
    </source>
</evidence>
<reference evidence="9 10" key="1">
    <citation type="submission" date="2022-06" db="EMBL/GenBank/DDBJ databases">
        <title>Paraconexibacter antarcticus.</title>
        <authorList>
            <person name="Kim C.S."/>
        </authorList>
    </citation>
    <scope>NUCLEOTIDE SEQUENCE [LARGE SCALE GENOMIC DNA]</scope>
    <source>
        <strain evidence="9 10">02-257</strain>
    </source>
</reference>
<evidence type="ECO:0000256" key="4">
    <source>
        <dbReference type="ARBA" id="ARBA00022989"/>
    </source>
</evidence>
<name>A0ABY5DZY7_9ACTN</name>
<keyword evidence="4 6" id="KW-1133">Transmembrane helix</keyword>
<dbReference type="EMBL" id="CP098502">
    <property type="protein sequence ID" value="UTI66177.1"/>
    <property type="molecule type" value="Genomic_DNA"/>
</dbReference>
<feature type="transmembrane region" description="Helical" evidence="6">
    <location>
        <begin position="282"/>
        <end position="302"/>
    </location>
</feature>
<feature type="transmembrane region" description="Helical" evidence="6">
    <location>
        <begin position="707"/>
        <end position="731"/>
    </location>
</feature>
<dbReference type="Pfam" id="PF03176">
    <property type="entry name" value="MMPL"/>
    <property type="match status" value="2"/>
</dbReference>
<evidence type="ECO:0000313" key="10">
    <source>
        <dbReference type="Proteomes" id="UP001056035"/>
    </source>
</evidence>
<dbReference type="InterPro" id="IPR050545">
    <property type="entry name" value="Mycobact_MmpL"/>
</dbReference>
<keyword evidence="3 6" id="KW-0812">Transmembrane</keyword>
<dbReference type="SUPFAM" id="SSF82866">
    <property type="entry name" value="Multidrug efflux transporter AcrB transmembrane domain"/>
    <property type="match status" value="2"/>
</dbReference>
<accession>A0ABY5DZY7</accession>
<dbReference type="InterPro" id="IPR004869">
    <property type="entry name" value="MMPL_dom"/>
</dbReference>
<evidence type="ECO:0000256" key="6">
    <source>
        <dbReference type="SAM" id="Phobius"/>
    </source>
</evidence>
<comment type="subcellular location">
    <subcellularLocation>
        <location evidence="1">Cell membrane</location>
        <topology evidence="1">Multi-pass membrane protein</topology>
    </subcellularLocation>
</comment>
<sequence>MGVIVVVLCALAASQLHSNASPALFTQSGSPTGRATSELEGAFGSEPVALVVTGDLQQTLAAKGMAALDVLERRVRRLSGVSSVFGPATLVTATIEQIARIVRVELGPVAARADRAANRARALAKRLHANAATADAADREVRLATLGPMRRQYEKLFAQFGFLGLPSLTNSVFVQALTLGPGGAPKSRLRWLLPDRGHAVVVVRLKRGLSETQVRRVAGSLESAAAAAHRSGLSVQVAGAPLVAAAVAHQLRRQLLVLLPVVALVMMLVLVLVQRAGKRRALLLFPGLAAAAGAAAAGWPLGLELTPATLAALPVILGLGVDFVVQLEARYRIERRNAAPPEAIRGAVTRLGSTLARAAIAMSAGFGVLLLSPVPLVQRLGAVLAIGAICALIATLTLAPPLLLVLDRPGLGSATLTMPSVLRWPRRGSILAVGIAAVVSVAGMASASSVRISGDPNQLASRGLPELERAQSAGRVFGSSGQIRVAVRANDVTSPAVVRWMSGAAQRVERIDPRLRAGPSLSDLATAGGRLPDGTRTAQLLRVAPPDLVGAILRRDHRLTEFSFGAPVTDAAGLDRLQTRVDRVLASAPAGVKATAGGLAPTVVAGVRGIEGGRPWLLLAAIAMIAVVLLLLGYGVRRALVVVLPAATAAGASSPIMAAASVSLSPLSASLEPLLVAITIEFAILVEGRMEVERRLGADPQEAGRTAVRWVGAPVLVSASTVGLGFGVLLISPVPVLRQFGGLAAVEVVSAAALALALVPAFAAALASAPKRVTPPDRPRIARTTAR</sequence>
<dbReference type="PANTHER" id="PTHR33406">
    <property type="entry name" value="MEMBRANE PROTEIN MJ1562-RELATED"/>
    <property type="match status" value="1"/>
</dbReference>
<gene>
    <name evidence="9" type="ORF">NBH00_08215</name>
</gene>
<dbReference type="PROSITE" id="PS50156">
    <property type="entry name" value="SSD"/>
    <property type="match status" value="1"/>
</dbReference>
<organism evidence="9 10">
    <name type="scientific">Paraconexibacter antarcticus</name>
    <dbReference type="NCBI Taxonomy" id="2949664"/>
    <lineage>
        <taxon>Bacteria</taxon>
        <taxon>Bacillati</taxon>
        <taxon>Actinomycetota</taxon>
        <taxon>Thermoleophilia</taxon>
        <taxon>Solirubrobacterales</taxon>
        <taxon>Paraconexibacteraceae</taxon>
        <taxon>Paraconexibacter</taxon>
    </lineage>
</organism>
<keyword evidence="2" id="KW-1003">Cell membrane</keyword>
<feature type="transmembrane region" description="Helical" evidence="6">
    <location>
        <begin position="255"/>
        <end position="273"/>
    </location>
</feature>
<feature type="chain" id="PRO_5045189289" evidence="7">
    <location>
        <begin position="21"/>
        <end position="787"/>
    </location>
</feature>
<feature type="transmembrane region" description="Helical" evidence="6">
    <location>
        <begin position="380"/>
        <end position="406"/>
    </location>
</feature>
<dbReference type="Gene3D" id="1.20.1640.10">
    <property type="entry name" value="Multidrug efflux transporter AcrB transmembrane domain"/>
    <property type="match status" value="2"/>
</dbReference>
<dbReference type="Proteomes" id="UP001056035">
    <property type="component" value="Chromosome"/>
</dbReference>
<evidence type="ECO:0000256" key="5">
    <source>
        <dbReference type="ARBA" id="ARBA00023136"/>
    </source>
</evidence>
<proteinExistence type="predicted"/>
<evidence type="ECO:0000256" key="1">
    <source>
        <dbReference type="ARBA" id="ARBA00004651"/>
    </source>
</evidence>
<keyword evidence="10" id="KW-1185">Reference proteome</keyword>
<feature type="transmembrane region" description="Helical" evidence="6">
    <location>
        <begin position="355"/>
        <end position="374"/>
    </location>
</feature>